<sequence>MSITTDPLLPGSHTVSIGGVLQRYHVAGAGPVCLVHPGGPGIGWEYLRMPELERHLTVVYLEPVGTGSSGRLPRPHDYRIDVYAGFLHGVIEHLAAPSVYLLGHSHGGFVAQRYALSHPSRLAGLILFDTSPVTGEEFWQQALANLQRFSHSRPEAAGIPQAFQRALAAADDEACTQGIRDILPAYYADYWARESELASLRGSLRAWADPVRAGEPPFDVREELGDITTATLIISGAHDFICGPRWGRMLHEGIPDAQFLLLEDSGHMGHFEQPVAFTSAIRRFTCT</sequence>
<feature type="domain" description="AB hydrolase-1" evidence="1">
    <location>
        <begin position="34"/>
        <end position="274"/>
    </location>
</feature>
<keyword evidence="2" id="KW-0378">Hydrolase</keyword>
<proteinExistence type="predicted"/>
<dbReference type="SUPFAM" id="SSF53474">
    <property type="entry name" value="alpha/beta-Hydrolases"/>
    <property type="match status" value="1"/>
</dbReference>
<dbReference type="RefSeq" id="WP_346119655.1">
    <property type="nucleotide sequence ID" value="NZ_BAAAXC010000009.1"/>
</dbReference>
<evidence type="ECO:0000313" key="3">
    <source>
        <dbReference type="Proteomes" id="UP001589646"/>
    </source>
</evidence>
<organism evidence="2 3">
    <name type="scientific">Nonomuraea roseola</name>
    <dbReference type="NCBI Taxonomy" id="46179"/>
    <lineage>
        <taxon>Bacteria</taxon>
        <taxon>Bacillati</taxon>
        <taxon>Actinomycetota</taxon>
        <taxon>Actinomycetes</taxon>
        <taxon>Streptosporangiales</taxon>
        <taxon>Streptosporangiaceae</taxon>
        <taxon>Nonomuraea</taxon>
    </lineage>
</organism>
<dbReference type="EMBL" id="JBHMCE010000031">
    <property type="protein sequence ID" value="MFB9534537.1"/>
    <property type="molecule type" value="Genomic_DNA"/>
</dbReference>
<keyword evidence="3" id="KW-1185">Reference proteome</keyword>
<dbReference type="PANTHER" id="PTHR43798:SF33">
    <property type="entry name" value="HYDROLASE, PUTATIVE (AFU_ORTHOLOGUE AFUA_2G14860)-RELATED"/>
    <property type="match status" value="1"/>
</dbReference>
<dbReference type="InterPro" id="IPR000073">
    <property type="entry name" value="AB_hydrolase_1"/>
</dbReference>
<comment type="caution">
    <text evidence="2">The sequence shown here is derived from an EMBL/GenBank/DDBJ whole genome shotgun (WGS) entry which is preliminary data.</text>
</comment>
<dbReference type="Gene3D" id="3.40.50.1820">
    <property type="entry name" value="alpha/beta hydrolase"/>
    <property type="match status" value="1"/>
</dbReference>
<dbReference type="InterPro" id="IPR029058">
    <property type="entry name" value="AB_hydrolase_fold"/>
</dbReference>
<name>A0ABV5QG90_9ACTN</name>
<reference evidence="2 3" key="1">
    <citation type="submission" date="2024-09" db="EMBL/GenBank/DDBJ databases">
        <authorList>
            <person name="Sun Q."/>
            <person name="Mori K."/>
        </authorList>
    </citation>
    <scope>NUCLEOTIDE SEQUENCE [LARGE SCALE GENOMIC DNA]</scope>
    <source>
        <strain evidence="2 3">JCM 3323</strain>
    </source>
</reference>
<evidence type="ECO:0000259" key="1">
    <source>
        <dbReference type="Pfam" id="PF00561"/>
    </source>
</evidence>
<accession>A0ABV5QG90</accession>
<gene>
    <name evidence="2" type="ORF">ACFFRN_48825</name>
</gene>
<dbReference type="Pfam" id="PF00561">
    <property type="entry name" value="Abhydrolase_1"/>
    <property type="match status" value="1"/>
</dbReference>
<dbReference type="InterPro" id="IPR050266">
    <property type="entry name" value="AB_hydrolase_sf"/>
</dbReference>
<protein>
    <submittedName>
        <fullName evidence="2">Alpha/beta fold hydrolase</fullName>
    </submittedName>
</protein>
<dbReference type="Proteomes" id="UP001589646">
    <property type="component" value="Unassembled WGS sequence"/>
</dbReference>
<dbReference type="GO" id="GO:0016787">
    <property type="term" value="F:hydrolase activity"/>
    <property type="evidence" value="ECO:0007669"/>
    <property type="project" value="UniProtKB-KW"/>
</dbReference>
<dbReference type="PANTHER" id="PTHR43798">
    <property type="entry name" value="MONOACYLGLYCEROL LIPASE"/>
    <property type="match status" value="1"/>
</dbReference>
<evidence type="ECO:0000313" key="2">
    <source>
        <dbReference type="EMBL" id="MFB9534537.1"/>
    </source>
</evidence>